<dbReference type="PANTHER" id="PTHR33327">
    <property type="entry name" value="ENDONUCLEASE"/>
    <property type="match status" value="1"/>
</dbReference>
<evidence type="ECO:0000313" key="2">
    <source>
        <dbReference type="WBParaSite" id="SSLN_0001348801-mRNA-1"/>
    </source>
</evidence>
<feature type="region of interest" description="Disordered" evidence="1">
    <location>
        <begin position="46"/>
        <end position="67"/>
    </location>
</feature>
<sequence length="306" mass="33626">LVPNSHRWLLEVGIFPAATPQATVTNGGLNQLRVYGVVCASTPDLSDSRNSHLPPLKKSYSGGRQPPRGECSCGRLYLVPNSHWWLLKVGFFPAATPQATVTNGGLNQVRVYGVVFASTPVQSLPFDVAVDVEDLLDPFPAEEPYTRLKDAVINRVAKSAKRMLRELFTQVELGDQTPSQLMRHMHSLLAGRHIDEPIFRKIWLNKLPLPMHQVLAMLDTNTSLEKLATHADRIMECYPSSAAFCSLQQTSVSTSRSYNVGTPAHQGTQKSERDPPYAALSSCCCAYRRAAPSSNLSQAINIARSS</sequence>
<dbReference type="PANTHER" id="PTHR33327:SF3">
    <property type="entry name" value="RNA-DIRECTED DNA POLYMERASE"/>
    <property type="match status" value="1"/>
</dbReference>
<name>A0A183T939_SCHSO</name>
<accession>A0A183T939</accession>
<proteinExistence type="predicted"/>
<feature type="region of interest" description="Disordered" evidence="1">
    <location>
        <begin position="256"/>
        <end position="276"/>
    </location>
</feature>
<dbReference type="WBParaSite" id="SSLN_0001348801-mRNA-1">
    <property type="protein sequence ID" value="SSLN_0001348801-mRNA-1"/>
    <property type="gene ID" value="SSLN_0001348801"/>
</dbReference>
<feature type="compositionally biased region" description="Polar residues" evidence="1">
    <location>
        <begin position="256"/>
        <end position="269"/>
    </location>
</feature>
<protein>
    <submittedName>
        <fullName evidence="2">Mediator of RNA polymerase II transcription subunit 23</fullName>
    </submittedName>
</protein>
<evidence type="ECO:0000256" key="1">
    <source>
        <dbReference type="SAM" id="MobiDB-lite"/>
    </source>
</evidence>
<reference evidence="2" key="1">
    <citation type="submission" date="2016-06" db="UniProtKB">
        <authorList>
            <consortium name="WormBaseParasite"/>
        </authorList>
    </citation>
    <scope>IDENTIFICATION</scope>
</reference>
<dbReference type="AlphaFoldDB" id="A0A183T939"/>
<organism evidence="2">
    <name type="scientific">Schistocephalus solidus</name>
    <name type="common">Tapeworm</name>
    <dbReference type="NCBI Taxonomy" id="70667"/>
    <lineage>
        <taxon>Eukaryota</taxon>
        <taxon>Metazoa</taxon>
        <taxon>Spiralia</taxon>
        <taxon>Lophotrochozoa</taxon>
        <taxon>Platyhelminthes</taxon>
        <taxon>Cestoda</taxon>
        <taxon>Eucestoda</taxon>
        <taxon>Diphyllobothriidea</taxon>
        <taxon>Diphyllobothriidae</taxon>
        <taxon>Schistocephalus</taxon>
    </lineage>
</organism>